<evidence type="ECO:0000313" key="1">
    <source>
        <dbReference type="EMBL" id="OAG05689.1"/>
    </source>
</evidence>
<name>A0A177CFT5_9PLEO</name>
<gene>
    <name evidence="1" type="ORF">CC84DRAFT_731308</name>
</gene>
<dbReference type="InParanoid" id="A0A177CFT5"/>
<dbReference type="RefSeq" id="XP_018036054.1">
    <property type="nucleotide sequence ID" value="XM_018187209.1"/>
</dbReference>
<keyword evidence="2" id="KW-1185">Reference proteome</keyword>
<accession>A0A177CFT5</accession>
<protein>
    <submittedName>
        <fullName evidence="1">Uncharacterized protein</fullName>
    </submittedName>
</protein>
<dbReference type="EMBL" id="KV441552">
    <property type="protein sequence ID" value="OAG05689.1"/>
    <property type="molecule type" value="Genomic_DNA"/>
</dbReference>
<organism evidence="1 2">
    <name type="scientific">Paraphaeosphaeria sporulosa</name>
    <dbReference type="NCBI Taxonomy" id="1460663"/>
    <lineage>
        <taxon>Eukaryota</taxon>
        <taxon>Fungi</taxon>
        <taxon>Dikarya</taxon>
        <taxon>Ascomycota</taxon>
        <taxon>Pezizomycotina</taxon>
        <taxon>Dothideomycetes</taxon>
        <taxon>Pleosporomycetidae</taxon>
        <taxon>Pleosporales</taxon>
        <taxon>Massarineae</taxon>
        <taxon>Didymosphaeriaceae</taxon>
        <taxon>Paraphaeosphaeria</taxon>
    </lineage>
</organism>
<dbReference type="Proteomes" id="UP000077069">
    <property type="component" value="Unassembled WGS sequence"/>
</dbReference>
<proteinExistence type="predicted"/>
<dbReference type="GeneID" id="28770695"/>
<evidence type="ECO:0000313" key="2">
    <source>
        <dbReference type="Proteomes" id="UP000077069"/>
    </source>
</evidence>
<sequence length="147" mass="16897">MTMTATNNRRESRWSLYLHRPNPRPSIIARIPKRTMPPPDIRLHLASTTFSPSLYASRSPTPPYIAYLILHTLPPPRRRSETDIYIRRRESPRIPPALRAICSHYCCSCSCSCRYRCCCINITVTILFQACTHTGAVCPRIRVVVLE</sequence>
<dbReference type="AlphaFoldDB" id="A0A177CFT5"/>
<reference evidence="1 2" key="1">
    <citation type="submission" date="2016-05" db="EMBL/GenBank/DDBJ databases">
        <title>Comparative analysis of secretome profiles of manganese(II)-oxidizing ascomycete fungi.</title>
        <authorList>
            <consortium name="DOE Joint Genome Institute"/>
            <person name="Zeiner C.A."/>
            <person name="Purvine S.O."/>
            <person name="Zink E.M."/>
            <person name="Wu S."/>
            <person name="Pasa-Tolic L."/>
            <person name="Chaput D.L."/>
            <person name="Haridas S."/>
            <person name="Grigoriev I.V."/>
            <person name="Santelli C.M."/>
            <person name="Hansel C.M."/>
        </authorList>
    </citation>
    <scope>NUCLEOTIDE SEQUENCE [LARGE SCALE GENOMIC DNA]</scope>
    <source>
        <strain evidence="1 2">AP3s5-JAC2a</strain>
    </source>
</reference>